<gene>
    <name evidence="1" type="ORF">niasHT_016736</name>
</gene>
<proteinExistence type="predicted"/>
<evidence type="ECO:0000313" key="1">
    <source>
        <dbReference type="EMBL" id="KAL3110781.1"/>
    </source>
</evidence>
<name>A0ABD2L6H3_9BILA</name>
<keyword evidence="2" id="KW-1185">Reference proteome</keyword>
<protein>
    <submittedName>
        <fullName evidence="1">Uncharacterized protein</fullName>
    </submittedName>
</protein>
<organism evidence="1 2">
    <name type="scientific">Heterodera trifolii</name>
    <dbReference type="NCBI Taxonomy" id="157864"/>
    <lineage>
        <taxon>Eukaryota</taxon>
        <taxon>Metazoa</taxon>
        <taxon>Ecdysozoa</taxon>
        <taxon>Nematoda</taxon>
        <taxon>Chromadorea</taxon>
        <taxon>Rhabditida</taxon>
        <taxon>Tylenchina</taxon>
        <taxon>Tylenchomorpha</taxon>
        <taxon>Tylenchoidea</taxon>
        <taxon>Heteroderidae</taxon>
        <taxon>Heteroderinae</taxon>
        <taxon>Heterodera</taxon>
    </lineage>
</organism>
<comment type="caution">
    <text evidence="1">The sequence shown here is derived from an EMBL/GenBank/DDBJ whole genome shotgun (WGS) entry which is preliminary data.</text>
</comment>
<sequence length="131" mass="15486">MWANHNKAKFSNKKCFRAFEIWPVFATNIRQLCFDDGDHLDNLRRRTSPQFLLILMAILWNFRCRIVHAGFDFHSVCYMDCNFCEVCKTNKLALLRAYRLRDFFSPEAIRQVIAVANRCGIVRCLFGNKNE</sequence>
<dbReference type="AlphaFoldDB" id="A0ABD2L6H3"/>
<reference evidence="1 2" key="1">
    <citation type="submission" date="2024-10" db="EMBL/GenBank/DDBJ databases">
        <authorList>
            <person name="Kim D."/>
        </authorList>
    </citation>
    <scope>NUCLEOTIDE SEQUENCE [LARGE SCALE GENOMIC DNA]</scope>
    <source>
        <strain evidence="1">BH-2024</strain>
    </source>
</reference>
<accession>A0ABD2L6H3</accession>
<dbReference type="EMBL" id="JBICBT010000529">
    <property type="protein sequence ID" value="KAL3110781.1"/>
    <property type="molecule type" value="Genomic_DNA"/>
</dbReference>
<evidence type="ECO:0000313" key="2">
    <source>
        <dbReference type="Proteomes" id="UP001620626"/>
    </source>
</evidence>
<dbReference type="Proteomes" id="UP001620626">
    <property type="component" value="Unassembled WGS sequence"/>
</dbReference>